<evidence type="ECO:0000313" key="2">
    <source>
        <dbReference type="Proteomes" id="UP001060215"/>
    </source>
</evidence>
<protein>
    <submittedName>
        <fullName evidence="1">Uncharacterized protein</fullName>
    </submittedName>
</protein>
<proteinExistence type="predicted"/>
<dbReference type="Proteomes" id="UP001060215">
    <property type="component" value="Chromosome 13"/>
</dbReference>
<keyword evidence="2" id="KW-1185">Reference proteome</keyword>
<accession>A0ACC0FVW0</accession>
<reference evidence="1 2" key="1">
    <citation type="journal article" date="2022" name="Plant J.">
        <title>Chromosome-level genome of Camellia lanceoleosa provides a valuable resource for understanding genome evolution and self-incompatibility.</title>
        <authorList>
            <person name="Gong W."/>
            <person name="Xiao S."/>
            <person name="Wang L."/>
            <person name="Liao Z."/>
            <person name="Chang Y."/>
            <person name="Mo W."/>
            <person name="Hu G."/>
            <person name="Li W."/>
            <person name="Zhao G."/>
            <person name="Zhu H."/>
            <person name="Hu X."/>
            <person name="Ji K."/>
            <person name="Xiang X."/>
            <person name="Song Q."/>
            <person name="Yuan D."/>
            <person name="Jin S."/>
            <person name="Zhang L."/>
        </authorList>
    </citation>
    <scope>NUCLEOTIDE SEQUENCE [LARGE SCALE GENOMIC DNA]</scope>
    <source>
        <strain evidence="1">SQ_2022a</strain>
    </source>
</reference>
<evidence type="ECO:0000313" key="1">
    <source>
        <dbReference type="EMBL" id="KAI7992805.1"/>
    </source>
</evidence>
<comment type="caution">
    <text evidence="1">The sequence shown here is derived from an EMBL/GenBank/DDBJ whole genome shotgun (WGS) entry which is preliminary data.</text>
</comment>
<dbReference type="EMBL" id="CM045770">
    <property type="protein sequence ID" value="KAI7992805.1"/>
    <property type="molecule type" value="Genomic_DNA"/>
</dbReference>
<organism evidence="1 2">
    <name type="scientific">Camellia lanceoleosa</name>
    <dbReference type="NCBI Taxonomy" id="1840588"/>
    <lineage>
        <taxon>Eukaryota</taxon>
        <taxon>Viridiplantae</taxon>
        <taxon>Streptophyta</taxon>
        <taxon>Embryophyta</taxon>
        <taxon>Tracheophyta</taxon>
        <taxon>Spermatophyta</taxon>
        <taxon>Magnoliopsida</taxon>
        <taxon>eudicotyledons</taxon>
        <taxon>Gunneridae</taxon>
        <taxon>Pentapetalae</taxon>
        <taxon>asterids</taxon>
        <taxon>Ericales</taxon>
        <taxon>Theaceae</taxon>
        <taxon>Camellia</taxon>
    </lineage>
</organism>
<name>A0ACC0FVW0_9ERIC</name>
<gene>
    <name evidence="1" type="ORF">LOK49_LG12G02362</name>
</gene>
<sequence length="74" mass="8578">MGEKREGYNLNPKVSSFSIAAAEAMKRFQVAFLLEVLCYYFSSWTGGVWVLTEGYEDWEATFMVVWSYNISSVW</sequence>